<dbReference type="CDD" id="cd00130">
    <property type="entry name" value="PAS"/>
    <property type="match status" value="2"/>
</dbReference>
<dbReference type="InterPro" id="IPR000014">
    <property type="entry name" value="PAS"/>
</dbReference>
<dbReference type="InterPro" id="IPR011712">
    <property type="entry name" value="Sig_transdc_His_kin_sub3_dim/P"/>
</dbReference>
<dbReference type="InterPro" id="IPR001610">
    <property type="entry name" value="PAC"/>
</dbReference>
<sequence length="844" mass="92967">MTDHRDAVQTRLLESERRFHAVFDQSPQFISLLQPDGTLIDANRTALAYRGVTREQIIGLKYWDTFGARITADMQQTIRAAVEGAATGEFRQYDLEIRIDDNRLAIIDFSITPIRNRAGLIVMLIAQGRDITELRHTINRLRLAEFRLEEAQRIAHMGHWDYDLAGEEASWSSTLFELFGMNQADVTPSLQGLSQLVHPEDENLLREGVRHSLQSGRPYEIDFRVIRPDGVMRNFFAAGGPVRDDSGAIVRLNGIIQDVTGRRTLEQSLAKSVERLSTIDAMGQTVASSFDMADIYRRVLSAGRHLLATDAMIFFLHEAKELCIVAVDQVGAHQLMGRRIPEDEGIAGEALTMTRPVWVSGQECHRRRSSSLAQGSGLEPRSIIAVPVTWQGEVLGVLEAADRQDDAFNLDDVRALQAIANWTAIALGKTRQHQILERRLQESEAIAHVGRALSETLEPQAILDLIVNTAHTIVPRSDWAVIHLLRGRPEQLDPIAVAGTADNLSDYVIGPEEGIAGLVMRDGLPINVDDSQADPRSSAYARKIGLRALLVAPIQAGTRRLGTISLHCMQPAAFNDEDERLMTILGVQAGLALENAYLFDSQRRARGVAEAQRERLRVLADRIVTTQEEERLRISRELHDEAGQSLTSLKISLDLIRKGLPPDQPALRERLTDLATLTGETMDTLRTLAHDLRPPGLDTFGLNVALEGLCNDFSARTSLPVYYSGVELPDLSTSVTLTLYRLAQEALTNIAKHAGAQQVRVDLSQGDGAFQLAIADDGRGFNFDPNKHPGSGIGLVSLQERADLIGGALEITTNPGQGTRITVRVPYEGPEVTAEVTGLAKELA</sequence>
<dbReference type="InterPro" id="IPR029016">
    <property type="entry name" value="GAF-like_dom_sf"/>
</dbReference>
<keyword evidence="10" id="KW-0418">Kinase</keyword>
<keyword evidence="20" id="KW-1185">Reference proteome</keyword>
<keyword evidence="11" id="KW-0408">Iron</keyword>
<comment type="catalytic activity">
    <reaction evidence="1">
        <text>ATP + protein L-histidine = ADP + protein N-phospho-L-histidine.</text>
        <dbReference type="EC" id="2.7.13.3"/>
    </reaction>
</comment>
<dbReference type="RefSeq" id="WP_157912795.1">
    <property type="nucleotide sequence ID" value="NZ_LN890655.1"/>
</dbReference>
<dbReference type="GO" id="GO:0046983">
    <property type="term" value="F:protein dimerization activity"/>
    <property type="evidence" value="ECO:0007669"/>
    <property type="project" value="InterPro"/>
</dbReference>
<dbReference type="GO" id="GO:0051539">
    <property type="term" value="F:4 iron, 4 sulfur cluster binding"/>
    <property type="evidence" value="ECO:0007669"/>
    <property type="project" value="UniProtKB-KW"/>
</dbReference>
<comment type="cofactor">
    <cofactor evidence="2">
        <name>[4Fe-4S] cluster</name>
        <dbReference type="ChEBI" id="CHEBI:49883"/>
    </cofactor>
</comment>
<dbReference type="PRINTS" id="PR00344">
    <property type="entry name" value="BCTRLSENSOR"/>
</dbReference>
<evidence type="ECO:0000256" key="10">
    <source>
        <dbReference type="ARBA" id="ARBA00022777"/>
    </source>
</evidence>
<dbReference type="Gene3D" id="3.30.450.20">
    <property type="entry name" value="PAS domain"/>
    <property type="match status" value="2"/>
</dbReference>
<keyword evidence="6" id="KW-0004">4Fe-4S</keyword>
<feature type="domain" description="PAC" evidence="18">
    <location>
        <begin position="91"/>
        <end position="143"/>
    </location>
</feature>
<evidence type="ECO:0000259" key="17">
    <source>
        <dbReference type="PROSITE" id="PS50112"/>
    </source>
</evidence>
<dbReference type="GO" id="GO:0016020">
    <property type="term" value="C:membrane"/>
    <property type="evidence" value="ECO:0007669"/>
    <property type="project" value="InterPro"/>
</dbReference>
<dbReference type="Pfam" id="PF08448">
    <property type="entry name" value="PAS_4"/>
    <property type="match status" value="1"/>
</dbReference>
<dbReference type="NCBIfam" id="TIGR00229">
    <property type="entry name" value="sensory_box"/>
    <property type="match status" value="2"/>
</dbReference>
<feature type="domain" description="PAS" evidence="17">
    <location>
        <begin position="15"/>
        <end position="85"/>
    </location>
</feature>
<evidence type="ECO:0000256" key="4">
    <source>
        <dbReference type="ARBA" id="ARBA00012438"/>
    </source>
</evidence>
<feature type="domain" description="PAC" evidence="18">
    <location>
        <begin position="219"/>
        <end position="271"/>
    </location>
</feature>
<dbReference type="PROSITE" id="PS50113">
    <property type="entry name" value="PAC"/>
    <property type="match status" value="2"/>
</dbReference>
<evidence type="ECO:0000259" key="18">
    <source>
        <dbReference type="PROSITE" id="PS50113"/>
    </source>
</evidence>
<dbReference type="EC" id="2.7.13.3" evidence="4"/>
<feature type="domain" description="Histidine kinase" evidence="16">
    <location>
        <begin position="637"/>
        <end position="829"/>
    </location>
</feature>
<dbReference type="Gene3D" id="3.30.450.40">
    <property type="match status" value="2"/>
</dbReference>
<dbReference type="InterPro" id="IPR013655">
    <property type="entry name" value="PAS_fold_3"/>
</dbReference>
<evidence type="ECO:0000313" key="20">
    <source>
        <dbReference type="Proteomes" id="UP000215027"/>
    </source>
</evidence>
<dbReference type="CDD" id="cd16917">
    <property type="entry name" value="HATPase_UhpB-NarQ-NarX-like"/>
    <property type="match status" value="1"/>
</dbReference>
<dbReference type="SMART" id="SM00086">
    <property type="entry name" value="PAC"/>
    <property type="match status" value="2"/>
</dbReference>
<dbReference type="SUPFAM" id="SSF55781">
    <property type="entry name" value="GAF domain-like"/>
    <property type="match status" value="2"/>
</dbReference>
<evidence type="ECO:0000256" key="1">
    <source>
        <dbReference type="ARBA" id="ARBA00000085"/>
    </source>
</evidence>
<name>A0A161KA29_9CHLR</name>
<dbReference type="SMART" id="SM00091">
    <property type="entry name" value="PAS"/>
    <property type="match status" value="2"/>
</dbReference>
<dbReference type="InterPro" id="IPR050482">
    <property type="entry name" value="Sensor_HK_TwoCompSys"/>
</dbReference>
<dbReference type="SUPFAM" id="SSF55785">
    <property type="entry name" value="PYP-like sensor domain (PAS domain)"/>
    <property type="match status" value="2"/>
</dbReference>
<dbReference type="PANTHER" id="PTHR24421">
    <property type="entry name" value="NITRATE/NITRITE SENSOR PROTEIN NARX-RELATED"/>
    <property type="match status" value="1"/>
</dbReference>
<evidence type="ECO:0000256" key="6">
    <source>
        <dbReference type="ARBA" id="ARBA00022485"/>
    </source>
</evidence>
<reference evidence="19" key="1">
    <citation type="submission" date="2016-01" db="EMBL/GenBank/DDBJ databases">
        <authorList>
            <person name="Mcilroy J.S."/>
            <person name="Karst M S."/>
            <person name="Albertsen M."/>
        </authorList>
    </citation>
    <scope>NUCLEOTIDE SEQUENCE</scope>
    <source>
        <strain evidence="19">Cfx-K</strain>
    </source>
</reference>
<dbReference type="Pfam" id="PF01590">
    <property type="entry name" value="GAF"/>
    <property type="match status" value="2"/>
</dbReference>
<keyword evidence="7" id="KW-0963">Cytoplasm</keyword>
<dbReference type="Proteomes" id="UP000215027">
    <property type="component" value="Chromosome I"/>
</dbReference>
<evidence type="ECO:0000256" key="12">
    <source>
        <dbReference type="ARBA" id="ARBA00023012"/>
    </source>
</evidence>
<dbReference type="Gene3D" id="1.20.5.1930">
    <property type="match status" value="1"/>
</dbReference>
<dbReference type="Gene3D" id="3.30.565.10">
    <property type="entry name" value="Histidine kinase-like ATPase, C-terminal domain"/>
    <property type="match status" value="1"/>
</dbReference>
<dbReference type="InterPro" id="IPR003018">
    <property type="entry name" value="GAF"/>
</dbReference>
<dbReference type="AlphaFoldDB" id="A0A161KA29"/>
<dbReference type="Pfam" id="PF08447">
    <property type="entry name" value="PAS_3"/>
    <property type="match status" value="1"/>
</dbReference>
<evidence type="ECO:0000256" key="15">
    <source>
        <dbReference type="ARBA" id="ARBA00030800"/>
    </source>
</evidence>
<proteinExistence type="predicted"/>
<dbReference type="InterPro" id="IPR003594">
    <property type="entry name" value="HATPase_dom"/>
</dbReference>
<dbReference type="PANTHER" id="PTHR24421:SF58">
    <property type="entry name" value="SIGNAL TRANSDUCTION HISTIDINE-PROTEIN KINASE_PHOSPHATASE UHPB"/>
    <property type="match status" value="1"/>
</dbReference>
<accession>A0A161KA29</accession>
<evidence type="ECO:0000256" key="8">
    <source>
        <dbReference type="ARBA" id="ARBA00022679"/>
    </source>
</evidence>
<evidence type="ECO:0000256" key="2">
    <source>
        <dbReference type="ARBA" id="ARBA00001966"/>
    </source>
</evidence>
<keyword evidence="8" id="KW-0808">Transferase</keyword>
<dbReference type="InterPro" id="IPR000700">
    <property type="entry name" value="PAS-assoc_C"/>
</dbReference>
<dbReference type="PROSITE" id="PS50109">
    <property type="entry name" value="HIS_KIN"/>
    <property type="match status" value="1"/>
</dbReference>
<evidence type="ECO:0000256" key="5">
    <source>
        <dbReference type="ARBA" id="ARBA00017322"/>
    </source>
</evidence>
<keyword evidence="9" id="KW-0479">Metal-binding</keyword>
<dbReference type="InterPro" id="IPR035965">
    <property type="entry name" value="PAS-like_dom_sf"/>
</dbReference>
<dbReference type="SMART" id="SM00065">
    <property type="entry name" value="GAF"/>
    <property type="match status" value="2"/>
</dbReference>
<dbReference type="SUPFAM" id="SSF55874">
    <property type="entry name" value="ATPase domain of HSP90 chaperone/DNA topoisomerase II/histidine kinase"/>
    <property type="match status" value="1"/>
</dbReference>
<dbReference type="InterPro" id="IPR036890">
    <property type="entry name" value="HATPase_C_sf"/>
</dbReference>
<evidence type="ECO:0000313" key="19">
    <source>
        <dbReference type="EMBL" id="CUS02083.2"/>
    </source>
</evidence>
<dbReference type="PROSITE" id="PS50112">
    <property type="entry name" value="PAS"/>
    <property type="match status" value="2"/>
</dbReference>
<evidence type="ECO:0000259" key="16">
    <source>
        <dbReference type="PROSITE" id="PS50109"/>
    </source>
</evidence>
<dbReference type="InterPro" id="IPR004358">
    <property type="entry name" value="Sig_transdc_His_kin-like_C"/>
</dbReference>
<dbReference type="GO" id="GO:0000155">
    <property type="term" value="F:phosphorelay sensor kinase activity"/>
    <property type="evidence" value="ECO:0007669"/>
    <property type="project" value="InterPro"/>
</dbReference>
<evidence type="ECO:0000256" key="13">
    <source>
        <dbReference type="ARBA" id="ARBA00023014"/>
    </source>
</evidence>
<protein>
    <recommendedName>
        <fullName evidence="5">Oxygen sensor histidine kinase NreB</fullName>
        <ecNumber evidence="4">2.7.13.3</ecNumber>
    </recommendedName>
    <alternativeName>
        <fullName evidence="15">Nitrogen regulation protein B</fullName>
    </alternativeName>
</protein>
<evidence type="ECO:0000256" key="9">
    <source>
        <dbReference type="ARBA" id="ARBA00022723"/>
    </source>
</evidence>
<dbReference type="Pfam" id="PF02518">
    <property type="entry name" value="HATPase_c"/>
    <property type="match status" value="1"/>
</dbReference>
<dbReference type="EMBL" id="LN890655">
    <property type="protein sequence ID" value="CUS02083.2"/>
    <property type="molecule type" value="Genomic_DNA"/>
</dbReference>
<dbReference type="KEGG" id="pbf:CFX0092_A0202"/>
<evidence type="ECO:0000256" key="7">
    <source>
        <dbReference type="ARBA" id="ARBA00022490"/>
    </source>
</evidence>
<dbReference type="Pfam" id="PF07730">
    <property type="entry name" value="HisKA_3"/>
    <property type="match status" value="1"/>
</dbReference>
<dbReference type="SMART" id="SM00387">
    <property type="entry name" value="HATPase_c"/>
    <property type="match status" value="1"/>
</dbReference>
<evidence type="ECO:0000256" key="3">
    <source>
        <dbReference type="ARBA" id="ARBA00004496"/>
    </source>
</evidence>
<comment type="subcellular location">
    <subcellularLocation>
        <location evidence="3">Cytoplasm</location>
    </subcellularLocation>
</comment>
<keyword evidence="12" id="KW-0902">Two-component regulatory system</keyword>
<keyword evidence="13" id="KW-0411">Iron-sulfur</keyword>
<feature type="domain" description="PAS" evidence="17">
    <location>
        <begin position="163"/>
        <end position="216"/>
    </location>
</feature>
<dbReference type="GO" id="GO:0046872">
    <property type="term" value="F:metal ion binding"/>
    <property type="evidence" value="ECO:0007669"/>
    <property type="project" value="UniProtKB-KW"/>
</dbReference>
<dbReference type="GO" id="GO:0005737">
    <property type="term" value="C:cytoplasm"/>
    <property type="evidence" value="ECO:0007669"/>
    <property type="project" value="UniProtKB-SubCell"/>
</dbReference>
<dbReference type="OrthoDB" id="144293at2"/>
<dbReference type="InterPro" id="IPR005467">
    <property type="entry name" value="His_kinase_dom"/>
</dbReference>
<dbReference type="Gene3D" id="2.10.70.100">
    <property type="match status" value="1"/>
</dbReference>
<evidence type="ECO:0000256" key="11">
    <source>
        <dbReference type="ARBA" id="ARBA00023004"/>
    </source>
</evidence>
<dbReference type="InterPro" id="IPR013656">
    <property type="entry name" value="PAS_4"/>
</dbReference>
<gene>
    <name evidence="19" type="ORF">CFX0092_A0202</name>
</gene>
<organism evidence="19 20">
    <name type="scientific">Candidatus Promineifilum breve</name>
    <dbReference type="NCBI Taxonomy" id="1806508"/>
    <lineage>
        <taxon>Bacteria</taxon>
        <taxon>Bacillati</taxon>
        <taxon>Chloroflexota</taxon>
        <taxon>Ardenticatenia</taxon>
        <taxon>Candidatus Promineifilales</taxon>
        <taxon>Candidatus Promineifilaceae</taxon>
        <taxon>Candidatus Promineifilum</taxon>
    </lineage>
</organism>
<evidence type="ECO:0000256" key="14">
    <source>
        <dbReference type="ARBA" id="ARBA00024827"/>
    </source>
</evidence>
<comment type="function">
    <text evidence="14">Member of the two-component regulatory system NreB/NreC involved in the control of dissimilatory nitrate/nitrite reduction in response to oxygen. NreB functions as a direct oxygen sensor histidine kinase which is autophosphorylated, in the absence of oxygen, probably at the conserved histidine residue, and transfers its phosphate group probably to a conserved aspartate residue of NreC. NreB/NreC activates the expression of the nitrate (narGHJI) and nitrite (nir) reductase operons, as well as the putative nitrate transporter gene narT.</text>
</comment>